<dbReference type="OrthoDB" id="9804312at2"/>
<name>A0A1I7LBB6_9BACL</name>
<proteinExistence type="predicted"/>
<evidence type="ECO:0000313" key="3">
    <source>
        <dbReference type="Proteomes" id="UP000183508"/>
    </source>
</evidence>
<feature type="compositionally biased region" description="Basic and acidic residues" evidence="1">
    <location>
        <begin position="188"/>
        <end position="197"/>
    </location>
</feature>
<dbReference type="InterPro" id="IPR036388">
    <property type="entry name" value="WH-like_DNA-bd_sf"/>
</dbReference>
<dbReference type="Gene3D" id="1.10.10.10">
    <property type="entry name" value="Winged helix-like DNA-binding domain superfamily/Winged helix DNA-binding domain"/>
    <property type="match status" value="1"/>
</dbReference>
<accession>A0A1I7LBB6</accession>
<feature type="region of interest" description="Disordered" evidence="1">
    <location>
        <begin position="172"/>
        <end position="197"/>
    </location>
</feature>
<gene>
    <name evidence="2" type="ORF">SAMN05421543_1333</name>
</gene>
<organism evidence="2 3">
    <name type="scientific">Alicyclobacillus macrosporangiidus</name>
    <dbReference type="NCBI Taxonomy" id="392015"/>
    <lineage>
        <taxon>Bacteria</taxon>
        <taxon>Bacillati</taxon>
        <taxon>Bacillota</taxon>
        <taxon>Bacilli</taxon>
        <taxon>Bacillales</taxon>
        <taxon>Alicyclobacillaceae</taxon>
        <taxon>Alicyclobacillus</taxon>
    </lineage>
</organism>
<evidence type="ECO:0000256" key="1">
    <source>
        <dbReference type="SAM" id="MobiDB-lite"/>
    </source>
</evidence>
<dbReference type="EMBL" id="FPBV01000033">
    <property type="protein sequence ID" value="SFV07001.1"/>
    <property type="molecule type" value="Genomic_DNA"/>
</dbReference>
<evidence type="ECO:0000313" key="2">
    <source>
        <dbReference type="EMBL" id="SFV07001.1"/>
    </source>
</evidence>
<dbReference type="Pfam" id="PF13730">
    <property type="entry name" value="HTH_36"/>
    <property type="match status" value="1"/>
</dbReference>
<protein>
    <submittedName>
        <fullName evidence="2">Helix-turn-helix domain-containing protein</fullName>
    </submittedName>
</protein>
<reference evidence="3" key="1">
    <citation type="submission" date="2016-10" db="EMBL/GenBank/DDBJ databases">
        <authorList>
            <person name="Varghese N."/>
        </authorList>
    </citation>
    <scope>NUCLEOTIDE SEQUENCE [LARGE SCALE GENOMIC DNA]</scope>
    <source>
        <strain evidence="3">DSM 17980</strain>
    </source>
</reference>
<keyword evidence="3" id="KW-1185">Reference proteome</keyword>
<dbReference type="Proteomes" id="UP000183508">
    <property type="component" value="Unassembled WGS sequence"/>
</dbReference>
<dbReference type="AlphaFoldDB" id="A0A1I7LBB6"/>
<sequence length="197" mass="23345">MGEQYVYRMKHFETGEWVEIPEWEIERVSLERRGYEYSLPVTQGDFTQVSNYILMFWSHFIGPNALSIYLHLLMHAYGKETAWPSRKLLADECGVSEPTIHRHFAKLEEYYLAWKINVEKPNGENESNIYIVRRNVPMLSQELYEKLPPTLRTQHDLFMQKLERSGMVEVPRYEKPGPTAKKRLKAKGIRDQLHLDT</sequence>
<dbReference type="STRING" id="392015.SAMN05421543_1333"/>